<dbReference type="AlphaFoldDB" id="A0A9P3LI28"/>
<sequence>MEASQISSALLDSEAAIRSLLEASADIRRAAIRIVADGLSIGASKTGVWSLQANPWLIIRCNPRILTSGLLAQSYDALGHSPSAARAPVRAFYTLYHAAENDLACAETQRRSKTELAWEDREPRTAYRSADPVQHILQAQKRSTLALQMAKCAPAVFRPQLLRRAEHLRIQVHLFASDDLHWGQSSLKHDCGTSQEASSVAAFCYSTESRHTLQAARCTKNVYPSRADSRMTQGLTCTRASSSTETVILIFAARISVQRTMSKPSMSSSFPDDVRPV</sequence>
<evidence type="ECO:0000313" key="1">
    <source>
        <dbReference type="EMBL" id="GJE95668.1"/>
    </source>
</evidence>
<evidence type="ECO:0000313" key="2">
    <source>
        <dbReference type="Proteomes" id="UP000703269"/>
    </source>
</evidence>
<gene>
    <name evidence="1" type="ORF">PsYK624_118540</name>
</gene>
<protein>
    <submittedName>
        <fullName evidence="1">Uncharacterized protein</fullName>
    </submittedName>
</protein>
<accession>A0A9P3LI28</accession>
<organism evidence="1 2">
    <name type="scientific">Phanerochaete sordida</name>
    <dbReference type="NCBI Taxonomy" id="48140"/>
    <lineage>
        <taxon>Eukaryota</taxon>
        <taxon>Fungi</taxon>
        <taxon>Dikarya</taxon>
        <taxon>Basidiomycota</taxon>
        <taxon>Agaricomycotina</taxon>
        <taxon>Agaricomycetes</taxon>
        <taxon>Polyporales</taxon>
        <taxon>Phanerochaetaceae</taxon>
        <taxon>Phanerochaete</taxon>
    </lineage>
</organism>
<dbReference type="EMBL" id="BPQB01000051">
    <property type="protein sequence ID" value="GJE95668.1"/>
    <property type="molecule type" value="Genomic_DNA"/>
</dbReference>
<dbReference type="Proteomes" id="UP000703269">
    <property type="component" value="Unassembled WGS sequence"/>
</dbReference>
<keyword evidence="2" id="KW-1185">Reference proteome</keyword>
<proteinExistence type="predicted"/>
<reference evidence="1 2" key="1">
    <citation type="submission" date="2021-08" db="EMBL/GenBank/DDBJ databases">
        <title>Draft Genome Sequence of Phanerochaete sordida strain YK-624.</title>
        <authorList>
            <person name="Mori T."/>
            <person name="Dohra H."/>
            <person name="Suzuki T."/>
            <person name="Kawagishi H."/>
            <person name="Hirai H."/>
        </authorList>
    </citation>
    <scope>NUCLEOTIDE SEQUENCE [LARGE SCALE GENOMIC DNA]</scope>
    <source>
        <strain evidence="1 2">YK-624</strain>
    </source>
</reference>
<comment type="caution">
    <text evidence="1">The sequence shown here is derived from an EMBL/GenBank/DDBJ whole genome shotgun (WGS) entry which is preliminary data.</text>
</comment>
<name>A0A9P3LI28_9APHY</name>